<dbReference type="Pfam" id="PF00583">
    <property type="entry name" value="Acetyltransf_1"/>
    <property type="match status" value="1"/>
</dbReference>
<evidence type="ECO:0000313" key="7">
    <source>
        <dbReference type="Proteomes" id="UP000831786"/>
    </source>
</evidence>
<dbReference type="EMBL" id="CP095045">
    <property type="protein sequence ID" value="UOQ56344.1"/>
    <property type="molecule type" value="Genomic_DNA"/>
</dbReference>
<keyword evidence="7" id="KW-1185">Reference proteome</keyword>
<dbReference type="Gene3D" id="3.40.630.30">
    <property type="match status" value="1"/>
</dbReference>
<dbReference type="CDD" id="cd04301">
    <property type="entry name" value="NAT_SF"/>
    <property type="match status" value="1"/>
</dbReference>
<evidence type="ECO:0000256" key="1">
    <source>
        <dbReference type="ARBA" id="ARBA00022679"/>
    </source>
</evidence>
<dbReference type="InterPro" id="IPR050680">
    <property type="entry name" value="YpeA/RimI_acetyltransf"/>
</dbReference>
<gene>
    <name evidence="6" type="primary">mshD</name>
    <name evidence="6" type="ORF">MUN78_11710</name>
</gene>
<dbReference type="PROSITE" id="PS51186">
    <property type="entry name" value="GNAT"/>
    <property type="match status" value="2"/>
</dbReference>
<keyword evidence="2" id="KW-0677">Repeat</keyword>
<feature type="domain" description="N-acetyltransferase" evidence="5">
    <location>
        <begin position="1"/>
        <end position="143"/>
    </location>
</feature>
<sequence>MTLEAAEATSAAEIETARALVAEAEAHDGASAISDQALLAAAQGQRALRLFSEGGSPRPVAVGVVGDGEIDLVVRPEERGRGIGAAASRALLAATDDGVPLLAWAHGENPGAEALLRASGFAPVRSLYRMALDPALLPADGRDPFGLPVPEGLALRAFDPASPRDAGAWVRANAAAFADHPEQGRITEVDFAILRREPWFDPEDLLLLAAGGTGDAAEDGAGELAGSSWIKTVRGENGDAETELYAVSVRPEYAGRGLGRLLLDATLARMAQHAPERVTLYVDGENAAAVRMYETAGFTIDSRSRQWRREPRAGVDVRMDA</sequence>
<proteinExistence type="predicted"/>
<dbReference type="RefSeq" id="WP_244726614.1">
    <property type="nucleotide sequence ID" value="NZ_CP095045.1"/>
</dbReference>
<dbReference type="PANTHER" id="PTHR43420:SF12">
    <property type="entry name" value="N-ACETYLTRANSFERASE DOMAIN-CONTAINING PROTEIN"/>
    <property type="match status" value="1"/>
</dbReference>
<dbReference type="InterPro" id="IPR017813">
    <property type="entry name" value="Mycothiol_AcTrfase"/>
</dbReference>
<dbReference type="InterPro" id="IPR000182">
    <property type="entry name" value="GNAT_dom"/>
</dbReference>
<keyword evidence="3 6" id="KW-0012">Acyltransferase</keyword>
<protein>
    <recommendedName>
        <fullName evidence="4">Mycothiol synthase</fullName>
        <ecNumber evidence="4">2.3.1.189</ecNumber>
    </recommendedName>
</protein>
<name>A0ABY4FI53_9MICO</name>
<evidence type="ECO:0000259" key="5">
    <source>
        <dbReference type="PROSITE" id="PS51186"/>
    </source>
</evidence>
<dbReference type="InterPro" id="IPR016181">
    <property type="entry name" value="Acyl_CoA_acyltransferase"/>
</dbReference>
<accession>A0ABY4FI53</accession>
<evidence type="ECO:0000256" key="4">
    <source>
        <dbReference type="NCBIfam" id="TIGR03448"/>
    </source>
</evidence>
<dbReference type="NCBIfam" id="TIGR03448">
    <property type="entry name" value="mycothiol_MshD"/>
    <property type="match status" value="1"/>
</dbReference>
<feature type="domain" description="N-acetyltransferase" evidence="5">
    <location>
        <begin position="156"/>
        <end position="321"/>
    </location>
</feature>
<evidence type="ECO:0000313" key="6">
    <source>
        <dbReference type="EMBL" id="UOQ56344.1"/>
    </source>
</evidence>
<reference evidence="6 7" key="1">
    <citation type="submission" date="2022-04" db="EMBL/GenBank/DDBJ databases">
        <title>Leucobacter sp. isolated from rhizosphere of garlic.</title>
        <authorList>
            <person name="Won M."/>
            <person name="Lee C.-M."/>
            <person name="Woen H.-Y."/>
            <person name="Kwon S.-W."/>
        </authorList>
    </citation>
    <scope>NUCLEOTIDE SEQUENCE [LARGE SCALE GENOMIC DNA]</scope>
    <source>
        <strain evidence="6 7">H21R-40</strain>
    </source>
</reference>
<evidence type="ECO:0000256" key="3">
    <source>
        <dbReference type="ARBA" id="ARBA00023315"/>
    </source>
</evidence>
<dbReference type="GO" id="GO:0035447">
    <property type="term" value="F:mycothiol synthase activity"/>
    <property type="evidence" value="ECO:0007669"/>
    <property type="project" value="UniProtKB-EC"/>
</dbReference>
<keyword evidence="1 6" id="KW-0808">Transferase</keyword>
<dbReference type="EC" id="2.3.1.189" evidence="4"/>
<organism evidence="6 7">
    <name type="scientific">Leucobacter allii</name>
    <dbReference type="NCBI Taxonomy" id="2932247"/>
    <lineage>
        <taxon>Bacteria</taxon>
        <taxon>Bacillati</taxon>
        <taxon>Actinomycetota</taxon>
        <taxon>Actinomycetes</taxon>
        <taxon>Micrococcales</taxon>
        <taxon>Microbacteriaceae</taxon>
        <taxon>Leucobacter</taxon>
    </lineage>
</organism>
<dbReference type="PANTHER" id="PTHR43420">
    <property type="entry name" value="ACETYLTRANSFERASE"/>
    <property type="match status" value="1"/>
</dbReference>
<dbReference type="Proteomes" id="UP000831786">
    <property type="component" value="Chromosome"/>
</dbReference>
<evidence type="ECO:0000256" key="2">
    <source>
        <dbReference type="ARBA" id="ARBA00022737"/>
    </source>
</evidence>
<dbReference type="SUPFAM" id="SSF55729">
    <property type="entry name" value="Acyl-CoA N-acyltransferases (Nat)"/>
    <property type="match status" value="1"/>
</dbReference>